<dbReference type="GeneID" id="20086762"/>
<sequence length="100" mass="10605">MARDFTGIFGVNQICFVRGKVGMVENSCVVVVLGMLRSRIQKGCSISFLDGVPCTKGGGHHLLPGVFRSMNGSVLRTCPRAYRCRKDAAPATGDGTGQSV</sequence>
<dbReference type="EMBL" id="KI913973">
    <property type="protein sequence ID" value="ETV97375.1"/>
    <property type="molecule type" value="Genomic_DNA"/>
</dbReference>
<gene>
    <name evidence="1" type="ORF">H310_09712</name>
</gene>
<reference evidence="1" key="1">
    <citation type="submission" date="2013-12" db="EMBL/GenBank/DDBJ databases">
        <title>The Genome Sequence of Aphanomyces invadans NJM9701.</title>
        <authorList>
            <consortium name="The Broad Institute Genomics Platform"/>
            <person name="Russ C."/>
            <person name="Tyler B."/>
            <person name="van West P."/>
            <person name="Dieguez-Uribeondo J."/>
            <person name="Young S.K."/>
            <person name="Zeng Q."/>
            <person name="Gargeya S."/>
            <person name="Fitzgerald M."/>
            <person name="Abouelleil A."/>
            <person name="Alvarado L."/>
            <person name="Chapman S.B."/>
            <person name="Gainer-Dewar J."/>
            <person name="Goldberg J."/>
            <person name="Griggs A."/>
            <person name="Gujja S."/>
            <person name="Hansen M."/>
            <person name="Howarth C."/>
            <person name="Imamovic A."/>
            <person name="Ireland A."/>
            <person name="Larimer J."/>
            <person name="McCowan C."/>
            <person name="Murphy C."/>
            <person name="Pearson M."/>
            <person name="Poon T.W."/>
            <person name="Priest M."/>
            <person name="Roberts A."/>
            <person name="Saif S."/>
            <person name="Shea T."/>
            <person name="Sykes S."/>
            <person name="Wortman J."/>
            <person name="Nusbaum C."/>
            <person name="Birren B."/>
        </authorList>
    </citation>
    <scope>NUCLEOTIDE SEQUENCE [LARGE SCALE GENOMIC DNA]</scope>
    <source>
        <strain evidence="1">NJM9701</strain>
    </source>
</reference>
<proteinExistence type="predicted"/>
<name>A0A024TTB5_9STRA</name>
<dbReference type="AlphaFoldDB" id="A0A024TTB5"/>
<dbReference type="VEuPathDB" id="FungiDB:H310_09712"/>
<dbReference type="RefSeq" id="XP_008874083.1">
    <property type="nucleotide sequence ID" value="XM_008875861.1"/>
</dbReference>
<organism evidence="1">
    <name type="scientific">Aphanomyces invadans</name>
    <dbReference type="NCBI Taxonomy" id="157072"/>
    <lineage>
        <taxon>Eukaryota</taxon>
        <taxon>Sar</taxon>
        <taxon>Stramenopiles</taxon>
        <taxon>Oomycota</taxon>
        <taxon>Saprolegniomycetes</taxon>
        <taxon>Saprolegniales</taxon>
        <taxon>Verrucalvaceae</taxon>
        <taxon>Aphanomyces</taxon>
    </lineage>
</organism>
<accession>A0A024TTB5</accession>
<evidence type="ECO:0000313" key="1">
    <source>
        <dbReference type="EMBL" id="ETV97375.1"/>
    </source>
</evidence>
<protein>
    <submittedName>
        <fullName evidence="1">Uncharacterized protein</fullName>
    </submittedName>
</protein>